<proteinExistence type="predicted"/>
<gene>
    <name evidence="3" type="primary">LOC109711743</name>
</gene>
<protein>
    <submittedName>
        <fullName evidence="3">Uncharacterized protein LOC109711743 isoform X1</fullName>
    </submittedName>
</protein>
<accession>A0A6P5F3J8</accession>
<dbReference type="InterPro" id="IPR044678">
    <property type="entry name" value="COR27/28"/>
</dbReference>
<feature type="compositionally biased region" description="Polar residues" evidence="1">
    <location>
        <begin position="233"/>
        <end position="243"/>
    </location>
</feature>
<organism evidence="2 3">
    <name type="scientific">Ananas comosus</name>
    <name type="common">Pineapple</name>
    <name type="synonym">Ananas ananas</name>
    <dbReference type="NCBI Taxonomy" id="4615"/>
    <lineage>
        <taxon>Eukaryota</taxon>
        <taxon>Viridiplantae</taxon>
        <taxon>Streptophyta</taxon>
        <taxon>Embryophyta</taxon>
        <taxon>Tracheophyta</taxon>
        <taxon>Spermatophyta</taxon>
        <taxon>Magnoliopsida</taxon>
        <taxon>Liliopsida</taxon>
        <taxon>Poales</taxon>
        <taxon>Bromeliaceae</taxon>
        <taxon>Bromelioideae</taxon>
        <taxon>Ananas</taxon>
    </lineage>
</organism>
<feature type="compositionally biased region" description="Low complexity" evidence="1">
    <location>
        <begin position="15"/>
        <end position="28"/>
    </location>
</feature>
<dbReference type="GO" id="GO:0042752">
    <property type="term" value="P:regulation of circadian rhythm"/>
    <property type="evidence" value="ECO:0007669"/>
    <property type="project" value="InterPro"/>
</dbReference>
<feature type="region of interest" description="Disordered" evidence="1">
    <location>
        <begin position="223"/>
        <end position="243"/>
    </location>
</feature>
<evidence type="ECO:0000313" key="2">
    <source>
        <dbReference type="Proteomes" id="UP000515123"/>
    </source>
</evidence>
<name>A0A6P5F3J8_ANACO</name>
<dbReference type="PANTHER" id="PTHR33676:SF3">
    <property type="entry name" value="COLD-REGULATED PROTEIN 27"/>
    <property type="match status" value="1"/>
</dbReference>
<dbReference type="GeneID" id="109711743"/>
<reference evidence="2" key="1">
    <citation type="journal article" date="2015" name="Nat. Genet.">
        <title>The pineapple genome and the evolution of CAM photosynthesis.</title>
        <authorList>
            <person name="Ming R."/>
            <person name="VanBuren R."/>
            <person name="Wai C.M."/>
            <person name="Tang H."/>
            <person name="Schatz M.C."/>
            <person name="Bowers J.E."/>
            <person name="Lyons E."/>
            <person name="Wang M.L."/>
            <person name="Chen J."/>
            <person name="Biggers E."/>
            <person name="Zhang J."/>
            <person name="Huang L."/>
            <person name="Zhang L."/>
            <person name="Miao W."/>
            <person name="Zhang J."/>
            <person name="Ye Z."/>
            <person name="Miao C."/>
            <person name="Lin Z."/>
            <person name="Wang H."/>
            <person name="Zhou H."/>
            <person name="Yim W.C."/>
            <person name="Priest H.D."/>
            <person name="Zheng C."/>
            <person name="Woodhouse M."/>
            <person name="Edger P.P."/>
            <person name="Guyot R."/>
            <person name="Guo H.B."/>
            <person name="Guo H."/>
            <person name="Zheng G."/>
            <person name="Singh R."/>
            <person name="Sharma A."/>
            <person name="Min X."/>
            <person name="Zheng Y."/>
            <person name="Lee H."/>
            <person name="Gurtowski J."/>
            <person name="Sedlazeck F.J."/>
            <person name="Harkess A."/>
            <person name="McKain M.R."/>
            <person name="Liao Z."/>
            <person name="Fang J."/>
            <person name="Liu J."/>
            <person name="Zhang X."/>
            <person name="Zhang Q."/>
            <person name="Hu W."/>
            <person name="Qin Y."/>
            <person name="Wang K."/>
            <person name="Chen L.Y."/>
            <person name="Shirley N."/>
            <person name="Lin Y.R."/>
            <person name="Liu L.Y."/>
            <person name="Hernandez A.G."/>
            <person name="Wright C.L."/>
            <person name="Bulone V."/>
            <person name="Tuskan G.A."/>
            <person name="Heath K."/>
            <person name="Zee F."/>
            <person name="Moore P.H."/>
            <person name="Sunkar R."/>
            <person name="Leebens-Mack J.H."/>
            <person name="Mockler T."/>
            <person name="Bennetzen J.L."/>
            <person name="Freeling M."/>
            <person name="Sankoff D."/>
            <person name="Paterson A.H."/>
            <person name="Zhu X."/>
            <person name="Yang X."/>
            <person name="Smith J.A."/>
            <person name="Cushman J.C."/>
            <person name="Paull R.E."/>
            <person name="Yu Q."/>
        </authorList>
    </citation>
    <scope>NUCLEOTIDE SEQUENCE [LARGE SCALE GENOMIC DNA]</scope>
    <source>
        <strain evidence="2">cv. F153</strain>
    </source>
</reference>
<dbReference type="RefSeq" id="XP_020090529.1">
    <property type="nucleotide sequence ID" value="XM_020234940.1"/>
</dbReference>
<dbReference type="PANTHER" id="PTHR33676">
    <property type="entry name" value="COLD REGULATED PROTEIN 27"/>
    <property type="match status" value="1"/>
</dbReference>
<keyword evidence="2" id="KW-1185">Reference proteome</keyword>
<dbReference type="Gramene" id="Aco002689.1.mrna1">
    <property type="protein sequence ID" value="Aco002689.1.mrna1"/>
    <property type="gene ID" value="Aco002689.1.path1"/>
</dbReference>
<sequence length="243" mass="27183">MEECASAGPATLPESGVTADAASAAAGRSEGRRSLASEESPMRSSQDMDLMSTEWTDEKHNLYLNSIEASFISQLYSSEYSLDDFHGLSPITKKDNASASNINHRSTGQFKVQRDGSWGKINFERATNHVENKARLLTANPWIQHFRSPLIRRERETKSSEQNGSMDMAIMESGHGKYREEFASSEHPMDTCSQIYYQASDGSTAEVMDQNFVDMNSKEKLIGSKKRRRMRTKLSSETKGNCT</sequence>
<evidence type="ECO:0000313" key="3">
    <source>
        <dbReference type="RefSeq" id="XP_020090529.1"/>
    </source>
</evidence>
<dbReference type="OrthoDB" id="1923282at2759"/>
<dbReference type="GO" id="GO:0009409">
    <property type="term" value="P:response to cold"/>
    <property type="evidence" value="ECO:0007669"/>
    <property type="project" value="InterPro"/>
</dbReference>
<feature type="region of interest" description="Disordered" evidence="1">
    <location>
        <begin position="1"/>
        <end position="49"/>
    </location>
</feature>
<evidence type="ECO:0000256" key="1">
    <source>
        <dbReference type="SAM" id="MobiDB-lite"/>
    </source>
</evidence>
<feature type="compositionally biased region" description="Basic residues" evidence="1">
    <location>
        <begin position="223"/>
        <end position="232"/>
    </location>
</feature>
<dbReference type="AlphaFoldDB" id="A0A6P5F3J8"/>
<reference evidence="3" key="2">
    <citation type="submission" date="2025-08" db="UniProtKB">
        <authorList>
            <consortium name="RefSeq"/>
        </authorList>
    </citation>
    <scope>IDENTIFICATION</scope>
    <source>
        <tissue evidence="3">Leaf</tissue>
    </source>
</reference>
<dbReference type="Proteomes" id="UP000515123">
    <property type="component" value="Linkage group 6"/>
</dbReference>